<dbReference type="SUPFAM" id="SSF48371">
    <property type="entry name" value="ARM repeat"/>
    <property type="match status" value="1"/>
</dbReference>
<evidence type="ECO:0000256" key="4">
    <source>
        <dbReference type="ARBA" id="ARBA00022448"/>
    </source>
</evidence>
<dbReference type="Pfam" id="PF02883">
    <property type="entry name" value="Alpha_adaptinC2"/>
    <property type="match status" value="1"/>
</dbReference>
<dbReference type="Proteomes" id="UP000007350">
    <property type="component" value="Unassembled WGS sequence"/>
</dbReference>
<dbReference type="SUPFAM" id="SSF49348">
    <property type="entry name" value="Clathrin adaptor appendage domain"/>
    <property type="match status" value="1"/>
</dbReference>
<dbReference type="PROSITE" id="PS50180">
    <property type="entry name" value="GAE"/>
    <property type="match status" value="1"/>
</dbReference>
<dbReference type="InterPro" id="IPR008153">
    <property type="entry name" value="GAE_dom"/>
</dbReference>
<dbReference type="PANTHER" id="PTHR22780">
    <property type="entry name" value="ADAPTIN, ALPHA/GAMMA/EPSILON"/>
    <property type="match status" value="1"/>
</dbReference>
<gene>
    <name evidence="11" type="ORF">MOQ_002479</name>
</gene>
<dbReference type="InterPro" id="IPR008152">
    <property type="entry name" value="Clathrin_a/b/g-adaptin_app_Ig"/>
</dbReference>
<dbReference type="AlphaFoldDB" id="K2N2B1"/>
<dbReference type="EMBL" id="AHKC01009079">
    <property type="protein sequence ID" value="EKF33645.1"/>
    <property type="molecule type" value="Genomic_DNA"/>
</dbReference>
<dbReference type="Gene3D" id="2.60.40.1230">
    <property type="match status" value="1"/>
</dbReference>
<dbReference type="InterPro" id="IPR011989">
    <property type="entry name" value="ARM-like"/>
</dbReference>
<reference evidence="11 12" key="1">
    <citation type="journal article" date="2012" name="BMC Genomics">
        <title>Comparative genomic analysis of human infective Trypanosoma cruzi lineages with the bat-restricted subspecies T. cruzi marinkellei.</title>
        <authorList>
            <person name="Franzen O."/>
            <person name="Talavera-Lopez C."/>
            <person name="Ochaya S."/>
            <person name="Butler C.E."/>
            <person name="Messenger L.A."/>
            <person name="Lewis M.D."/>
            <person name="Llewellyn M.S."/>
            <person name="Marinkelle C.J."/>
            <person name="Tyler K.M."/>
            <person name="Miles M.A."/>
            <person name="Andersson B."/>
        </authorList>
    </citation>
    <scope>NUCLEOTIDE SEQUENCE [LARGE SCALE GENOMIC DNA]</scope>
    <source>
        <strain evidence="11 12">B7</strain>
    </source>
</reference>
<comment type="subcellular location">
    <subcellularLocation>
        <location evidence="1">Cytoplasmic vesicle membrane</location>
    </subcellularLocation>
    <subcellularLocation>
        <location evidence="2">Golgi apparatus</location>
    </subcellularLocation>
</comment>
<comment type="caution">
    <text evidence="11">The sequence shown here is derived from an EMBL/GenBank/DDBJ whole genome shotgun (WGS) entry which is preliminary data.</text>
</comment>
<dbReference type="SMART" id="SM00809">
    <property type="entry name" value="Alpha_adaptinC2"/>
    <property type="match status" value="1"/>
</dbReference>
<dbReference type="InterPro" id="IPR002553">
    <property type="entry name" value="Clathrin/coatomer_adapt-like_N"/>
</dbReference>
<keyword evidence="4 9" id="KW-0813">Transport</keyword>
<protein>
    <recommendedName>
        <fullName evidence="9">AP-1 complex subunit gamma</fullName>
    </recommendedName>
</protein>
<evidence type="ECO:0000313" key="12">
    <source>
        <dbReference type="Proteomes" id="UP000007350"/>
    </source>
</evidence>
<comment type="similarity">
    <text evidence="3 9">Belongs to the adaptor complexes large subunit family.</text>
</comment>
<keyword evidence="5 9" id="KW-0653">Protein transport</keyword>
<dbReference type="InterPro" id="IPR017107">
    <property type="entry name" value="AP1_complex_gsu"/>
</dbReference>
<evidence type="ECO:0000313" key="11">
    <source>
        <dbReference type="EMBL" id="EKF33645.1"/>
    </source>
</evidence>
<evidence type="ECO:0000256" key="9">
    <source>
        <dbReference type="PIRNR" id="PIRNR037094"/>
    </source>
</evidence>
<name>K2N2B1_TRYCR</name>
<keyword evidence="6 9" id="KW-0333">Golgi apparatus</keyword>
<evidence type="ECO:0000256" key="6">
    <source>
        <dbReference type="ARBA" id="ARBA00023034"/>
    </source>
</evidence>
<dbReference type="InterPro" id="IPR016024">
    <property type="entry name" value="ARM-type_fold"/>
</dbReference>
<accession>K2N2B1</accession>
<evidence type="ECO:0000256" key="3">
    <source>
        <dbReference type="ARBA" id="ARBA00006613"/>
    </source>
</evidence>
<evidence type="ECO:0000256" key="1">
    <source>
        <dbReference type="ARBA" id="ARBA00004156"/>
    </source>
</evidence>
<evidence type="ECO:0000256" key="5">
    <source>
        <dbReference type="ARBA" id="ARBA00022927"/>
    </source>
</evidence>
<dbReference type="OrthoDB" id="28053at2759"/>
<dbReference type="InterPro" id="IPR050840">
    <property type="entry name" value="Adaptor_Complx_Large_Subunit"/>
</dbReference>
<evidence type="ECO:0000256" key="7">
    <source>
        <dbReference type="ARBA" id="ARBA00023136"/>
    </source>
</evidence>
<dbReference type="Pfam" id="PF01602">
    <property type="entry name" value="Adaptin_N"/>
    <property type="match status" value="1"/>
</dbReference>
<proteinExistence type="inferred from homology"/>
<evidence type="ECO:0000259" key="10">
    <source>
        <dbReference type="PROSITE" id="PS50180"/>
    </source>
</evidence>
<keyword evidence="7 9" id="KW-0472">Membrane</keyword>
<evidence type="ECO:0000256" key="8">
    <source>
        <dbReference type="ARBA" id="ARBA00023329"/>
    </source>
</evidence>
<dbReference type="InterPro" id="IPR013041">
    <property type="entry name" value="Clathrin_app_Ig-like_sf"/>
</dbReference>
<evidence type="ECO:0000256" key="2">
    <source>
        <dbReference type="ARBA" id="ARBA00004555"/>
    </source>
</evidence>
<dbReference type="GO" id="GO:0006886">
    <property type="term" value="P:intracellular protein transport"/>
    <property type="evidence" value="ECO:0007669"/>
    <property type="project" value="UniProtKB-UniRule"/>
</dbReference>
<dbReference type="PIRSF" id="PIRSF037094">
    <property type="entry name" value="AP1_complex_gamma"/>
    <property type="match status" value="1"/>
</dbReference>
<keyword evidence="8 9" id="KW-0968">Cytoplasmic vesicle</keyword>
<keyword evidence="12" id="KW-1185">Reference proteome</keyword>
<feature type="domain" description="GAE" evidence="10">
    <location>
        <begin position="690"/>
        <end position="803"/>
    </location>
</feature>
<sequence length="803" mass="89405">MSSMEGKLDSTSTARLRDLIVAVRRCRTSAEERALIKRECAIIRDSFRESRASLRTRNMLKLLYITMLGYPTEFGQVEVVSLLAQSEYAGKRVGYLTLQMILDENDEVLTLSENHIKKDLANDKPLIQSMALNAVANIASEVMARDMLDEISRLALSSNTYLAKKACLAAIRIVRKVPEYAEVFLELFTSLFVDHSAAELLPALTLVNECLRLPQGEPFLSKYRVMANAAVRVLKQLVLSSRVTDQDVLGVTDPFLQVKILEFMRIIGKGSTVTSEALNDVLAQVLTNTDATRNVGCSVQYECVKTIYAIEGDEGLRTLGINTISRFLSSNDNNQRFVALQSLLDYASRDANAVREHQDTILDCLKDVDISIRRRALDLTVALVTENNLRLLVPDLVSYLTISTEEMREDVTLHLCRIIENKSPSTEWRVEYSLRVLRLAKRFAPVEFATRLITLLSNESTEIQTSAVVSMWDEASYPFDALHQSRKAFLVAAVWGIGEYVDLLIDAKGIQPEDVAKCVAEITTNTAFNIIKCYGLTSLMKITSRYPSAKPIVLPVLSNYTTSLDCELQQRACEYMTLLESFVEEAAFCFSRMPPIRHVEEDVEVQPVPQVNLPPEFLQQKAAVALDDLFEVNSKPIVMAHPVENKNRDNENNALAIDDLFGLRTDVPSNTTTLPTSSGAATSAQMEHAKPPPEVHVFDCDDFTVSVSGVVQGAINANIIVCSRLPTAMENLSIQAAVPKTSMLNIGFLTSTVIPPYGRIVQQLSVDNSNSNKNPRLLTLRVKLLYTVDGVPRSQMFQVTQEL</sequence>
<organism evidence="11 12">
    <name type="scientific">Trypanosoma cruzi marinkellei</name>
    <dbReference type="NCBI Taxonomy" id="85056"/>
    <lineage>
        <taxon>Eukaryota</taxon>
        <taxon>Discoba</taxon>
        <taxon>Euglenozoa</taxon>
        <taxon>Kinetoplastea</taxon>
        <taxon>Metakinetoplastina</taxon>
        <taxon>Trypanosomatida</taxon>
        <taxon>Trypanosomatidae</taxon>
        <taxon>Trypanosoma</taxon>
        <taxon>Schizotrypanum</taxon>
    </lineage>
</organism>
<dbReference type="Gene3D" id="1.25.10.10">
    <property type="entry name" value="Leucine-rich Repeat Variant"/>
    <property type="match status" value="1"/>
</dbReference>
<dbReference type="GO" id="GO:0016192">
    <property type="term" value="P:vesicle-mediated transport"/>
    <property type="evidence" value="ECO:0007669"/>
    <property type="project" value="InterPro"/>
</dbReference>
<dbReference type="GO" id="GO:0030121">
    <property type="term" value="C:AP-1 adaptor complex"/>
    <property type="evidence" value="ECO:0007669"/>
    <property type="project" value="InterPro"/>
</dbReference>